<accession>A0A2U2AJB8</accession>
<keyword evidence="3" id="KW-1185">Reference proteome</keyword>
<dbReference type="Proteomes" id="UP000244948">
    <property type="component" value="Unassembled WGS sequence"/>
</dbReference>
<dbReference type="InterPro" id="IPR050483">
    <property type="entry name" value="CoA-transferase_III_domain"/>
</dbReference>
<dbReference type="Gene3D" id="3.30.1540.10">
    <property type="entry name" value="formyl-coa transferase, domain 3"/>
    <property type="match status" value="1"/>
</dbReference>
<comment type="caution">
    <text evidence="2">The sequence shown here is derived from an EMBL/GenBank/DDBJ whole genome shotgun (WGS) entry which is preliminary data.</text>
</comment>
<dbReference type="Gene3D" id="3.40.50.10540">
    <property type="entry name" value="Crotonobetainyl-coa:carnitine coa-transferase, domain 1"/>
    <property type="match status" value="1"/>
</dbReference>
<dbReference type="InterPro" id="IPR023606">
    <property type="entry name" value="CoA-Trfase_III_dom_1_sf"/>
</dbReference>
<dbReference type="PANTHER" id="PTHR48207:SF3">
    <property type="entry name" value="SUCCINATE--HYDROXYMETHYLGLUTARATE COA-TRANSFERASE"/>
    <property type="match status" value="1"/>
</dbReference>
<proteinExistence type="predicted"/>
<dbReference type="EMBL" id="QEWR01000004">
    <property type="protein sequence ID" value="PWD82760.1"/>
    <property type="molecule type" value="Genomic_DNA"/>
</dbReference>
<dbReference type="InterPro" id="IPR044855">
    <property type="entry name" value="CoA-Trfase_III_dom3_sf"/>
</dbReference>
<reference evidence="2 3" key="1">
    <citation type="journal article" date="2018" name="Genome Announc.">
        <title>Ignatzschineria cameli sp. nov., isolated from necrotic foot tissue of dromedaries (Camelus dromedarius) and associated maggots (Wohlfahrtia species) in Dubai.</title>
        <authorList>
            <person name="Tsang C.C."/>
            <person name="Tang J.Y."/>
            <person name="Fong J.Y."/>
            <person name="Kinne J."/>
            <person name="Lee H.H."/>
            <person name="Joseph M."/>
            <person name="Jose S."/>
            <person name="Schuster R.K."/>
            <person name="Tang Y."/>
            <person name="Sivakumar S."/>
            <person name="Chen J.H."/>
            <person name="Teng J.L."/>
            <person name="Lau S.K."/>
            <person name="Wernery U."/>
            <person name="Woo P.C."/>
        </authorList>
    </citation>
    <scope>NUCLEOTIDE SEQUENCE [LARGE SCALE GENOMIC DNA]</scope>
    <source>
        <strain evidence="2 3">KCTC 22643</strain>
    </source>
</reference>
<name>A0A2U2AJB8_9GAMM</name>
<protein>
    <submittedName>
        <fullName evidence="2">CoA transferase</fullName>
    </submittedName>
</protein>
<evidence type="ECO:0000256" key="1">
    <source>
        <dbReference type="ARBA" id="ARBA00022679"/>
    </source>
</evidence>
<dbReference type="GO" id="GO:0008410">
    <property type="term" value="F:CoA-transferase activity"/>
    <property type="evidence" value="ECO:0007669"/>
    <property type="project" value="TreeGrafter"/>
</dbReference>
<dbReference type="SUPFAM" id="SSF89796">
    <property type="entry name" value="CoA-transferase family III (CaiB/BaiF)"/>
    <property type="match status" value="1"/>
</dbReference>
<evidence type="ECO:0000313" key="2">
    <source>
        <dbReference type="EMBL" id="PWD82760.1"/>
    </source>
</evidence>
<evidence type="ECO:0000313" key="3">
    <source>
        <dbReference type="Proteomes" id="UP000244948"/>
    </source>
</evidence>
<dbReference type="Pfam" id="PF02515">
    <property type="entry name" value="CoA_transf_3"/>
    <property type="match status" value="1"/>
</dbReference>
<organism evidence="2 3">
    <name type="scientific">Ignatzschineria indica</name>
    <dbReference type="NCBI Taxonomy" id="472583"/>
    <lineage>
        <taxon>Bacteria</taxon>
        <taxon>Pseudomonadati</taxon>
        <taxon>Pseudomonadota</taxon>
        <taxon>Gammaproteobacteria</taxon>
        <taxon>Cardiobacteriales</taxon>
        <taxon>Ignatzschineriaceae</taxon>
        <taxon>Ignatzschineria</taxon>
    </lineage>
</organism>
<gene>
    <name evidence="2" type="ORF">DC082_08380</name>
</gene>
<sequence length="414" mass="45103">MVGALDGIRVLDITRVLAGPWCTQYLADLGAEVIKIERPQSGDDTRAWGPPYMISDSGEQTLESSYYMSANRGKLSVALDFSSEEGQKILQDLVKDVDVLVENYKVGGLKKYGLDYESLIKINPRLVYCSITGYGQTGPRAKEPGYDFVVQGLGGLMSITGENDNFPSAGPQKVGVAVADLMSGTNAALSICAALYSREMTGEGQHIDIALLDTQVAMLANQSMNYLTSLNIPGRYGNAHANIVPYNVFKASDREFVIACGNDRQFVALSKVIGLPDLPLDPRFATNAGRVINREEITEILAKQLLTKTAKEWIDLIAAVNVPVGPINNIKEAIEEPQIIAREMVVSMEHPLKKKNYYVIGSPLKFSKTPVRYKSAPPLLGQHTKEVLVRFLGMGDEEMKALTSAGVISLKEGL</sequence>
<dbReference type="PANTHER" id="PTHR48207">
    <property type="entry name" value="SUCCINATE--HYDROXYMETHYLGLUTARATE COA-TRANSFERASE"/>
    <property type="match status" value="1"/>
</dbReference>
<keyword evidence="1 2" id="KW-0808">Transferase</keyword>
<dbReference type="InterPro" id="IPR003673">
    <property type="entry name" value="CoA-Trfase_fam_III"/>
</dbReference>
<dbReference type="AlphaFoldDB" id="A0A2U2AJB8"/>